<dbReference type="InterPro" id="IPR013122">
    <property type="entry name" value="PKD1_2_channel"/>
</dbReference>
<evidence type="ECO:0000256" key="3">
    <source>
        <dbReference type="ARBA" id="ARBA00022692"/>
    </source>
</evidence>
<dbReference type="PANTHER" id="PTHR10877:SF183">
    <property type="entry name" value="AT14535P-RELATED"/>
    <property type="match status" value="1"/>
</dbReference>
<proteinExistence type="inferred from homology"/>
<dbReference type="Gene3D" id="1.10.287.70">
    <property type="match status" value="1"/>
</dbReference>
<sequence>MERNGGGGTAKNLGSGMVVRNDLMPTASVRTRTSRVEEDSDVKEQAALLEEADALMGGSKIDIGEKGGPVGAAEKVSGLMASIGVGASRMSEGGDAHHLGVNNHSEQEHSALNVTTVQMAKHLVKAKRKQMQSAKMAARMKRMKAYFKKEVEDVLPNVIVRKSRRALVVEFLIYVAFLALFCVMTFSERAGVDGYFFTRSVKTLFSETEFFFEDSKIEKTFQSIATESDFWSWLRGPTVNEVFGNGVYLAAEGGSYSTLFAENRSMLLTGMRLRQFRVPHVDCVFDSRVSSRIPTSRSCSGSYYAPTQSTATFGKRGRFRYSSPSTIDSISLSGRAGQYPQGGFVVDIPLNMTLGEATAFVSQLEDDNFVDTYTRAITLEVIAFSPPLEMYSFVTQLVEFPLGGGALPIRNYRTLSLARYINVYVGWIIAEVIFFGFLVFYTVIEVILITKIKKEYFRAFWSYFDMLNLLLFYVSSGIKIACWAVIRVGTAGEADIQLYQLSDLVNLAQNVNSINMFLCFFKSFKYFRIYPRLTILSNTLYRSASDVATFSAMFCVVLFGFAVAHYLAYGSNIYEFRNWQQSAFTLFRALLGDFDVTELQEQNPLLGPTFFIIFMLLSCTCMYYLFVSFQSAESGGIVCKI</sequence>
<keyword evidence="6" id="KW-0325">Glycoprotein</keyword>
<keyword evidence="3 9" id="KW-0812">Transmembrane</keyword>
<evidence type="ECO:0000256" key="4">
    <source>
        <dbReference type="ARBA" id="ARBA00022989"/>
    </source>
</evidence>
<organism evidence="12">
    <name type="scientific">Palpitomonas bilix</name>
    <dbReference type="NCBI Taxonomy" id="652834"/>
    <lineage>
        <taxon>Eukaryota</taxon>
        <taxon>Eukaryota incertae sedis</taxon>
    </lineage>
</organism>
<dbReference type="AlphaFoldDB" id="A0A7S3DBS8"/>
<dbReference type="Pfam" id="PF20519">
    <property type="entry name" value="Polycystin_dom"/>
    <property type="match status" value="1"/>
</dbReference>
<comment type="subcellular location">
    <subcellularLocation>
        <location evidence="1">Membrane</location>
        <topology evidence="1">Multi-pass membrane protein</topology>
    </subcellularLocation>
</comment>
<feature type="transmembrane region" description="Helical" evidence="9">
    <location>
        <begin position="547"/>
        <end position="569"/>
    </location>
</feature>
<evidence type="ECO:0000259" key="11">
    <source>
        <dbReference type="Pfam" id="PF20519"/>
    </source>
</evidence>
<feature type="transmembrane region" description="Helical" evidence="9">
    <location>
        <begin position="605"/>
        <end position="626"/>
    </location>
</feature>
<accession>A0A7S3DBS8</accession>
<gene>
    <name evidence="12" type="ORF">PBIL07802_LOCUS14630</name>
</gene>
<evidence type="ECO:0000256" key="2">
    <source>
        <dbReference type="ARBA" id="ARBA00007200"/>
    </source>
</evidence>
<feature type="disulfide bond" evidence="7">
    <location>
        <begin position="283"/>
        <end position="299"/>
    </location>
</feature>
<comment type="similarity">
    <text evidence="2">Belongs to the polycystin family.</text>
</comment>
<evidence type="ECO:0000256" key="6">
    <source>
        <dbReference type="ARBA" id="ARBA00023180"/>
    </source>
</evidence>
<evidence type="ECO:0008006" key="13">
    <source>
        <dbReference type="Google" id="ProtNLM"/>
    </source>
</evidence>
<dbReference type="InterPro" id="IPR046791">
    <property type="entry name" value="Polycystin_dom"/>
</dbReference>
<evidence type="ECO:0000256" key="8">
    <source>
        <dbReference type="SAM" id="MobiDB-lite"/>
    </source>
</evidence>
<feature type="transmembrane region" description="Helical" evidence="9">
    <location>
        <begin position="424"/>
        <end position="448"/>
    </location>
</feature>
<reference evidence="12" key="1">
    <citation type="submission" date="2021-01" db="EMBL/GenBank/DDBJ databases">
        <authorList>
            <person name="Corre E."/>
            <person name="Pelletier E."/>
            <person name="Niang G."/>
            <person name="Scheremetjew M."/>
            <person name="Finn R."/>
            <person name="Kale V."/>
            <person name="Holt S."/>
            <person name="Cochrane G."/>
            <person name="Meng A."/>
            <person name="Brown T."/>
            <person name="Cohen L."/>
        </authorList>
    </citation>
    <scope>NUCLEOTIDE SEQUENCE</scope>
    <source>
        <strain evidence="12">NIES-2562</strain>
    </source>
</reference>
<name>A0A7S3DBS8_9EUKA</name>
<dbReference type="Pfam" id="PF08016">
    <property type="entry name" value="PKD_channel"/>
    <property type="match status" value="1"/>
</dbReference>
<evidence type="ECO:0000256" key="5">
    <source>
        <dbReference type="ARBA" id="ARBA00023136"/>
    </source>
</evidence>
<evidence type="ECO:0000259" key="10">
    <source>
        <dbReference type="Pfam" id="PF08016"/>
    </source>
</evidence>
<dbReference type="GO" id="GO:0016020">
    <property type="term" value="C:membrane"/>
    <property type="evidence" value="ECO:0007669"/>
    <property type="project" value="UniProtKB-SubCell"/>
</dbReference>
<evidence type="ECO:0000256" key="7">
    <source>
        <dbReference type="PIRSR" id="PIRSR603915-2"/>
    </source>
</evidence>
<dbReference type="EMBL" id="HBIB01022425">
    <property type="protein sequence ID" value="CAE0252403.1"/>
    <property type="molecule type" value="Transcribed_RNA"/>
</dbReference>
<evidence type="ECO:0000256" key="9">
    <source>
        <dbReference type="SAM" id="Phobius"/>
    </source>
</evidence>
<feature type="transmembrane region" description="Helical" evidence="9">
    <location>
        <begin position="167"/>
        <end position="186"/>
    </location>
</feature>
<evidence type="ECO:0000256" key="1">
    <source>
        <dbReference type="ARBA" id="ARBA00004141"/>
    </source>
</evidence>
<feature type="domain" description="Polycystin" evidence="11">
    <location>
        <begin position="221"/>
        <end position="417"/>
    </location>
</feature>
<dbReference type="InterPro" id="IPR003915">
    <property type="entry name" value="PKD_2"/>
</dbReference>
<dbReference type="InterPro" id="IPR051223">
    <property type="entry name" value="Polycystin"/>
</dbReference>
<dbReference type="PRINTS" id="PR01433">
    <property type="entry name" value="POLYCYSTIN2"/>
</dbReference>
<feature type="region of interest" description="Disordered" evidence="8">
    <location>
        <begin position="1"/>
        <end position="41"/>
    </location>
</feature>
<keyword evidence="5 9" id="KW-0472">Membrane</keyword>
<keyword evidence="4 9" id="KW-1133">Transmembrane helix</keyword>
<evidence type="ECO:0000313" key="12">
    <source>
        <dbReference type="EMBL" id="CAE0252403.1"/>
    </source>
</evidence>
<feature type="domain" description="Polycystin cation channel PKD1/PKD2" evidence="10">
    <location>
        <begin position="428"/>
        <end position="628"/>
    </location>
</feature>
<dbReference type="PANTHER" id="PTHR10877">
    <property type="entry name" value="POLYCYSTIN FAMILY MEMBER"/>
    <property type="match status" value="1"/>
</dbReference>
<feature type="transmembrane region" description="Helical" evidence="9">
    <location>
        <begin position="460"/>
        <end position="486"/>
    </location>
</feature>
<dbReference type="GO" id="GO:0005509">
    <property type="term" value="F:calcium ion binding"/>
    <property type="evidence" value="ECO:0007669"/>
    <property type="project" value="InterPro"/>
</dbReference>
<protein>
    <recommendedName>
        <fullName evidence="13">Polycystin cation channel PKD1/PKD2 domain-containing protein</fullName>
    </recommendedName>
</protein>